<gene>
    <name evidence="2" type="ORF">CROQUDRAFT_654326</name>
</gene>
<sequence length="423" mass="46546">MSGHSTSSTNHFRPRPVSQRPVPGLLTTLIPSSSNVSSLSLPLSDRSVTNRLQRLRLENRRHEANLLRTRPRPPSHADEGSLSSFQLHAHLHSALKLFPSTSSRPYEQAHYSTLAGPPPPPSWLPEPSPDLDIDLTLPVSLPPSGLNVLPPSLLVRQAILRRTSSSPRQKPQLSSLLDTCLRRLAFDLSHVGTGASFHAVTDLSEVHKQRLMELASEWAPLDDHSFLALFPPPDPDSDNPAQAEDEAQESWETDSHLALSIVTLDLSFSSVNLPTLLCSLFVTGLLRAPWLTSLRLDHAPHIALSTDLFALLGGLPLTHLSLAAQKLDRALLPSLALPRLASSTPSLEVLDLSYNPGWADLSALRNVDWHLKWLNLNQLVVVGNCIRPSSTARVVVSKSLDSQLRSLFKTRLEKNGKWIQCVF</sequence>
<dbReference type="OrthoDB" id="2511656at2759"/>
<name>A0A9P6NSY5_9BASI</name>
<reference evidence="2" key="1">
    <citation type="submission" date="2013-11" db="EMBL/GenBank/DDBJ databases">
        <title>Genome sequence of the fusiform rust pathogen reveals effectors for host alternation and coevolution with pine.</title>
        <authorList>
            <consortium name="DOE Joint Genome Institute"/>
            <person name="Smith K."/>
            <person name="Pendleton A."/>
            <person name="Kubisiak T."/>
            <person name="Anderson C."/>
            <person name="Salamov A."/>
            <person name="Aerts A."/>
            <person name="Riley R."/>
            <person name="Clum A."/>
            <person name="Lindquist E."/>
            <person name="Ence D."/>
            <person name="Campbell M."/>
            <person name="Kronenberg Z."/>
            <person name="Feau N."/>
            <person name="Dhillon B."/>
            <person name="Hamelin R."/>
            <person name="Burleigh J."/>
            <person name="Smith J."/>
            <person name="Yandell M."/>
            <person name="Nelson C."/>
            <person name="Grigoriev I."/>
            <person name="Davis J."/>
        </authorList>
    </citation>
    <scope>NUCLEOTIDE SEQUENCE</scope>
    <source>
        <strain evidence="2">G11</strain>
    </source>
</reference>
<comment type="caution">
    <text evidence="2">The sequence shown here is derived from an EMBL/GenBank/DDBJ whole genome shotgun (WGS) entry which is preliminary data.</text>
</comment>
<proteinExistence type="predicted"/>
<evidence type="ECO:0000256" key="1">
    <source>
        <dbReference type="SAM" id="MobiDB-lite"/>
    </source>
</evidence>
<protein>
    <submittedName>
        <fullName evidence="2">Uncharacterized protein</fullName>
    </submittedName>
</protein>
<dbReference type="InterPro" id="IPR032675">
    <property type="entry name" value="LRR_dom_sf"/>
</dbReference>
<dbReference type="AlphaFoldDB" id="A0A9P6NSY5"/>
<feature type="compositionally biased region" description="Polar residues" evidence="1">
    <location>
        <begin position="1"/>
        <end position="11"/>
    </location>
</feature>
<dbReference type="SUPFAM" id="SSF52047">
    <property type="entry name" value="RNI-like"/>
    <property type="match status" value="1"/>
</dbReference>
<organism evidence="2 3">
    <name type="scientific">Cronartium quercuum f. sp. fusiforme G11</name>
    <dbReference type="NCBI Taxonomy" id="708437"/>
    <lineage>
        <taxon>Eukaryota</taxon>
        <taxon>Fungi</taxon>
        <taxon>Dikarya</taxon>
        <taxon>Basidiomycota</taxon>
        <taxon>Pucciniomycotina</taxon>
        <taxon>Pucciniomycetes</taxon>
        <taxon>Pucciniales</taxon>
        <taxon>Coleosporiaceae</taxon>
        <taxon>Cronartium</taxon>
    </lineage>
</organism>
<feature type="compositionally biased region" description="Pro residues" evidence="1">
    <location>
        <begin position="116"/>
        <end position="128"/>
    </location>
</feature>
<feature type="region of interest" description="Disordered" evidence="1">
    <location>
        <begin position="229"/>
        <end position="249"/>
    </location>
</feature>
<evidence type="ECO:0000313" key="3">
    <source>
        <dbReference type="Proteomes" id="UP000886653"/>
    </source>
</evidence>
<feature type="region of interest" description="Disordered" evidence="1">
    <location>
        <begin position="1"/>
        <end position="23"/>
    </location>
</feature>
<feature type="region of interest" description="Disordered" evidence="1">
    <location>
        <begin position="62"/>
        <end position="81"/>
    </location>
</feature>
<accession>A0A9P6NSY5</accession>
<dbReference type="EMBL" id="MU167232">
    <property type="protein sequence ID" value="KAG0148966.1"/>
    <property type="molecule type" value="Genomic_DNA"/>
</dbReference>
<dbReference type="Gene3D" id="3.80.10.10">
    <property type="entry name" value="Ribonuclease Inhibitor"/>
    <property type="match status" value="1"/>
</dbReference>
<keyword evidence="3" id="KW-1185">Reference proteome</keyword>
<dbReference type="Proteomes" id="UP000886653">
    <property type="component" value="Unassembled WGS sequence"/>
</dbReference>
<evidence type="ECO:0000313" key="2">
    <source>
        <dbReference type="EMBL" id="KAG0148966.1"/>
    </source>
</evidence>
<feature type="region of interest" description="Disordered" evidence="1">
    <location>
        <begin position="108"/>
        <end position="129"/>
    </location>
</feature>